<evidence type="ECO:0000313" key="3">
    <source>
        <dbReference type="Proteomes" id="UP000664534"/>
    </source>
</evidence>
<reference evidence="2" key="1">
    <citation type="submission" date="2021-03" db="EMBL/GenBank/DDBJ databases">
        <authorList>
            <person name="Tagirdzhanova G."/>
        </authorList>
    </citation>
    <scope>NUCLEOTIDE SEQUENCE</scope>
</reference>
<protein>
    <recommendedName>
        <fullName evidence="1">F-box domain-containing protein</fullName>
    </recommendedName>
</protein>
<evidence type="ECO:0000313" key="2">
    <source>
        <dbReference type="EMBL" id="CAF9934515.1"/>
    </source>
</evidence>
<dbReference type="Pfam" id="PF00646">
    <property type="entry name" value="F-box"/>
    <property type="match status" value="1"/>
</dbReference>
<feature type="domain" description="F-box" evidence="1">
    <location>
        <begin position="10"/>
        <end position="42"/>
    </location>
</feature>
<evidence type="ECO:0000259" key="1">
    <source>
        <dbReference type="Pfam" id="PF00646"/>
    </source>
</evidence>
<dbReference type="Gene3D" id="1.20.1280.50">
    <property type="match status" value="1"/>
</dbReference>
<dbReference type="OrthoDB" id="5295250at2759"/>
<dbReference type="SUPFAM" id="SSF101898">
    <property type="entry name" value="NHL repeat"/>
    <property type="match status" value="1"/>
</dbReference>
<dbReference type="InterPro" id="IPR036047">
    <property type="entry name" value="F-box-like_dom_sf"/>
</dbReference>
<dbReference type="Proteomes" id="UP000664534">
    <property type="component" value="Unassembled WGS sequence"/>
</dbReference>
<organism evidence="2 3">
    <name type="scientific">Imshaugia aleurites</name>
    <dbReference type="NCBI Taxonomy" id="172621"/>
    <lineage>
        <taxon>Eukaryota</taxon>
        <taxon>Fungi</taxon>
        <taxon>Dikarya</taxon>
        <taxon>Ascomycota</taxon>
        <taxon>Pezizomycotina</taxon>
        <taxon>Lecanoromycetes</taxon>
        <taxon>OSLEUM clade</taxon>
        <taxon>Lecanoromycetidae</taxon>
        <taxon>Lecanorales</taxon>
        <taxon>Lecanorineae</taxon>
        <taxon>Parmeliaceae</taxon>
        <taxon>Imshaugia</taxon>
    </lineage>
</organism>
<dbReference type="EMBL" id="CAJPDT010000077">
    <property type="protein sequence ID" value="CAF9934515.1"/>
    <property type="molecule type" value="Genomic_DNA"/>
</dbReference>
<dbReference type="SUPFAM" id="SSF81383">
    <property type="entry name" value="F-box domain"/>
    <property type="match status" value="1"/>
</dbReference>
<dbReference type="AlphaFoldDB" id="A0A8H3G2F0"/>
<accession>A0A8H3G2F0</accession>
<comment type="caution">
    <text evidence="2">The sequence shown here is derived from an EMBL/GenBank/DDBJ whole genome shotgun (WGS) entry which is preliminary data.</text>
</comment>
<dbReference type="InterPro" id="IPR001810">
    <property type="entry name" value="F-box_dom"/>
</dbReference>
<sequence>MDSRFDIVGQLPLEISQEVAQYLPLHENVAAQRVSRRWLRIFTETLKPLLQGWYGDQNSNNPHALRIPEGLSDTAITSLRAEQVDVYRTGRAFSFRSKKWHLLSDRFIIRNVAYADGVLAWFDANRRHVSLWYLETGHQQQLDSQDILEYIMLSTSLVAATSRSNRCYIWDRDTTQRYSFPIATSSFKVLAATIFGKIVVIQHEPVDSSYNASSAELTIWRLDGATVTSSNCSVSLHEASHDHWATYDSPYTHWAAYRSPHTPKVMFHHSGKAIILFKCDESPDGNTFYFTRLDINGQIQDEGRLVVEMTSRRWSATSASMLVDGCTSIWVYTRGPLDWEGGDTDLKLTYVVYDSNKNGLVLKKTCVHAHELDLPGVFATSFFWNDVAYFRTTFSNDGCYDDSGELEEKSRKEKETLKILNVLSLNEGGCRKAQMGTIAESVDEIYRHKYPGDGTSLESEFFGDGRFLISCTHRECRIWCFEKHVPLGGEDLEYKKARQMTKGRAGLLVEKEN</sequence>
<name>A0A8H3G2F0_9LECA</name>
<keyword evidence="3" id="KW-1185">Reference proteome</keyword>
<proteinExistence type="predicted"/>
<gene>
    <name evidence="2" type="ORF">IMSHALPRED_009734</name>
</gene>